<name>C5L6B2_PERM5</name>
<organism evidence="2">
    <name type="scientific">Perkinsus marinus (strain ATCC 50983 / TXsc)</name>
    <dbReference type="NCBI Taxonomy" id="423536"/>
    <lineage>
        <taxon>Eukaryota</taxon>
        <taxon>Sar</taxon>
        <taxon>Alveolata</taxon>
        <taxon>Perkinsozoa</taxon>
        <taxon>Perkinsea</taxon>
        <taxon>Perkinsida</taxon>
        <taxon>Perkinsidae</taxon>
        <taxon>Perkinsus</taxon>
    </lineage>
</organism>
<dbReference type="RefSeq" id="XP_002775923.1">
    <property type="nucleotide sequence ID" value="XM_002775877.1"/>
</dbReference>
<protein>
    <submittedName>
        <fullName evidence="1">Uncharacterized protein</fullName>
    </submittedName>
</protein>
<dbReference type="GeneID" id="9042688"/>
<evidence type="ECO:0000313" key="2">
    <source>
        <dbReference type="Proteomes" id="UP000007800"/>
    </source>
</evidence>
<gene>
    <name evidence="1" type="ORF">Pmar_PMAR029028</name>
</gene>
<dbReference type="Proteomes" id="UP000007800">
    <property type="component" value="Unassembled WGS sequence"/>
</dbReference>
<dbReference type="OrthoDB" id="14321at2759"/>
<sequence>MASQQSPSAVIMVRPGVFFSNPETATDNVFQTAVGMDPKECLPKAQAEFDNYVKILRDAVKLSPLPAI</sequence>
<evidence type="ECO:0000313" key="1">
    <source>
        <dbReference type="EMBL" id="EER07739.1"/>
    </source>
</evidence>
<accession>C5L6B2</accession>
<dbReference type="InParanoid" id="C5L6B2"/>
<dbReference type="EMBL" id="GG679756">
    <property type="protein sequence ID" value="EER07739.1"/>
    <property type="molecule type" value="Genomic_DNA"/>
</dbReference>
<dbReference type="AlphaFoldDB" id="C5L6B2"/>
<proteinExistence type="predicted"/>
<keyword evidence="2" id="KW-1185">Reference proteome</keyword>
<reference evidence="1 2" key="1">
    <citation type="submission" date="2008-07" db="EMBL/GenBank/DDBJ databases">
        <authorList>
            <person name="El-Sayed N."/>
            <person name="Caler E."/>
            <person name="Inman J."/>
            <person name="Amedeo P."/>
            <person name="Hass B."/>
            <person name="Wortman J."/>
        </authorList>
    </citation>
    <scope>NUCLEOTIDE SEQUENCE [LARGE SCALE GENOMIC DNA]</scope>
    <source>
        <strain evidence="2">ATCC 50983 / TXsc</strain>
    </source>
</reference>